<feature type="domain" description="DUF1902" evidence="2">
    <location>
        <begin position="23"/>
        <end position="75"/>
    </location>
</feature>
<organism evidence="3 4">
    <name type="scientific">Rhodopila globiformis</name>
    <name type="common">Rhodopseudomonas globiformis</name>
    <dbReference type="NCBI Taxonomy" id="1071"/>
    <lineage>
        <taxon>Bacteria</taxon>
        <taxon>Pseudomonadati</taxon>
        <taxon>Pseudomonadota</taxon>
        <taxon>Alphaproteobacteria</taxon>
        <taxon>Acetobacterales</taxon>
        <taxon>Acetobacteraceae</taxon>
        <taxon>Rhodopila</taxon>
    </lineage>
</organism>
<evidence type="ECO:0000313" key="4">
    <source>
        <dbReference type="Proteomes" id="UP000239724"/>
    </source>
</evidence>
<protein>
    <recommendedName>
        <fullName evidence="2">DUF1902 domain-containing protein</fullName>
    </recommendedName>
</protein>
<keyword evidence="4" id="KW-1185">Reference proteome</keyword>
<dbReference type="SUPFAM" id="SSF143100">
    <property type="entry name" value="TTHA1013/TTHA0281-like"/>
    <property type="match status" value="1"/>
</dbReference>
<reference evidence="3 4" key="1">
    <citation type="journal article" date="2018" name="Arch. Microbiol.">
        <title>New insights into the metabolic potential of the phototrophic purple bacterium Rhodopila globiformis DSM 161(T) from its draft genome sequence and evidence for a vanadium-dependent nitrogenase.</title>
        <authorList>
            <person name="Imhoff J.F."/>
            <person name="Rahn T."/>
            <person name="Kunzel S."/>
            <person name="Neulinger S.C."/>
        </authorList>
    </citation>
    <scope>NUCLEOTIDE SEQUENCE [LARGE SCALE GENOMIC DNA]</scope>
    <source>
        <strain evidence="3 4">DSM 161</strain>
    </source>
</reference>
<name>A0A2S6MW03_RHOGL</name>
<feature type="compositionally biased region" description="Basic and acidic residues" evidence="1">
    <location>
        <begin position="1"/>
        <end position="17"/>
    </location>
</feature>
<evidence type="ECO:0000259" key="2">
    <source>
        <dbReference type="Pfam" id="PF08972"/>
    </source>
</evidence>
<dbReference type="Pfam" id="PF08972">
    <property type="entry name" value="DUF1902"/>
    <property type="match status" value="1"/>
</dbReference>
<dbReference type="Gene3D" id="3.30.2390.10">
    <property type="entry name" value="TTHA1013-like"/>
    <property type="match status" value="1"/>
</dbReference>
<gene>
    <name evidence="3" type="ORF">CCS01_29700</name>
</gene>
<evidence type="ECO:0000313" key="3">
    <source>
        <dbReference type="EMBL" id="PPQ26532.1"/>
    </source>
</evidence>
<feature type="region of interest" description="Disordered" evidence="1">
    <location>
        <begin position="1"/>
        <end position="20"/>
    </location>
</feature>
<proteinExistence type="predicted"/>
<evidence type="ECO:0000256" key="1">
    <source>
        <dbReference type="SAM" id="MobiDB-lite"/>
    </source>
</evidence>
<dbReference type="InterPro" id="IPR015066">
    <property type="entry name" value="DUF1902"/>
</dbReference>
<accession>A0A2S6MW03</accession>
<dbReference type="Proteomes" id="UP000239724">
    <property type="component" value="Unassembled WGS sequence"/>
</dbReference>
<dbReference type="EMBL" id="NHRY01000269">
    <property type="protein sequence ID" value="PPQ26532.1"/>
    <property type="molecule type" value="Genomic_DNA"/>
</dbReference>
<dbReference type="AlphaFoldDB" id="A0A2S6MW03"/>
<comment type="caution">
    <text evidence="3">The sequence shown here is derived from an EMBL/GenBank/DDBJ whole genome shotgun (WGS) entry which is preliminary data.</text>
</comment>
<sequence>MERMMADQPLGHDKPGADDMGSLQVQAHWDAAAEVWWAESDDLPGLATEAPSFPELMTHIKSLAPTIIRENLGRRPDGLSVRVAGNASEETFKING</sequence>
<dbReference type="InterPro" id="IPR035069">
    <property type="entry name" value="TTHA1013/TTHA0281-like"/>
</dbReference>